<dbReference type="OrthoDB" id="4347at2759"/>
<evidence type="ECO:0000313" key="3">
    <source>
        <dbReference type="Proteomes" id="UP000646827"/>
    </source>
</evidence>
<accession>A0A8H7RT07</accession>
<organism evidence="2 3">
    <name type="scientific">Circinella minor</name>
    <dbReference type="NCBI Taxonomy" id="1195481"/>
    <lineage>
        <taxon>Eukaryota</taxon>
        <taxon>Fungi</taxon>
        <taxon>Fungi incertae sedis</taxon>
        <taxon>Mucoromycota</taxon>
        <taxon>Mucoromycotina</taxon>
        <taxon>Mucoromycetes</taxon>
        <taxon>Mucorales</taxon>
        <taxon>Lichtheimiaceae</taxon>
        <taxon>Circinella</taxon>
    </lineage>
</organism>
<sequence length="379" mass="43162">MALLAVKPSHNSKSRATVLPLHIDTTSFTNPPQTYPWRRIANKRQLPALILLVLLIFSISTNLVQHGRHHKSTLLLDNNHKDFLPNNNILFDHHHHAIIVAGHAIYKGDPSSTLLTSNEQGESSLYKDDDWILEPFQRGGQVTTFIKHIQKGIEVAKSDPNAVLIFSGGQTRTEAGPRSEGQSYWMIAEALEKINNDNENINDSQNENENDNGNNMINNDDNNNNTNNNNNDVLSRTLVEDHARDSYENVLFSLCRFYEMTGQYPSKITIIGFEFKRKRFQELHMNALRFPLDRFEYIGIDPPFDLEAASERIAGENANSFGPFTEDLYGCHAPLSQKRLDRNPFRRKHPYSLTCPELSNLINYCPNNNALFPGPLPWN</sequence>
<reference evidence="2 3" key="1">
    <citation type="submission" date="2020-12" db="EMBL/GenBank/DDBJ databases">
        <title>Metabolic potential, ecology and presence of endohyphal bacteria is reflected in genomic diversity of Mucoromycotina.</title>
        <authorList>
            <person name="Muszewska A."/>
            <person name="Okrasinska A."/>
            <person name="Steczkiewicz K."/>
            <person name="Drgas O."/>
            <person name="Orlowska M."/>
            <person name="Perlinska-Lenart U."/>
            <person name="Aleksandrzak-Piekarczyk T."/>
            <person name="Szatraj K."/>
            <person name="Zielenkiewicz U."/>
            <person name="Pilsyk S."/>
            <person name="Malc E."/>
            <person name="Mieczkowski P."/>
            <person name="Kruszewska J.S."/>
            <person name="Biernat P."/>
            <person name="Pawlowska J."/>
        </authorList>
    </citation>
    <scope>NUCLEOTIDE SEQUENCE [LARGE SCALE GENOMIC DNA]</scope>
    <source>
        <strain evidence="2 3">CBS 142.35</strain>
    </source>
</reference>
<evidence type="ECO:0000256" key="1">
    <source>
        <dbReference type="SAM" id="MobiDB-lite"/>
    </source>
</evidence>
<dbReference type="GO" id="GO:0005737">
    <property type="term" value="C:cytoplasm"/>
    <property type="evidence" value="ECO:0007669"/>
    <property type="project" value="TreeGrafter"/>
</dbReference>
<dbReference type="InterPro" id="IPR055323">
    <property type="entry name" value="C57A10.07/YOR238W"/>
</dbReference>
<dbReference type="PANTHER" id="PTHR28110">
    <property type="entry name" value="TRANSMEMBRANE PROTEIN"/>
    <property type="match status" value="1"/>
</dbReference>
<comment type="caution">
    <text evidence="2">The sequence shown here is derived from an EMBL/GenBank/DDBJ whole genome shotgun (WGS) entry which is preliminary data.</text>
</comment>
<dbReference type="AlphaFoldDB" id="A0A8H7RT07"/>
<dbReference type="Proteomes" id="UP000646827">
    <property type="component" value="Unassembled WGS sequence"/>
</dbReference>
<keyword evidence="3" id="KW-1185">Reference proteome</keyword>
<evidence type="ECO:0008006" key="4">
    <source>
        <dbReference type="Google" id="ProtNLM"/>
    </source>
</evidence>
<dbReference type="PANTHER" id="PTHR28110:SF1">
    <property type="entry name" value="TRANSMEMBRANE PROTEIN"/>
    <property type="match status" value="1"/>
</dbReference>
<feature type="region of interest" description="Disordered" evidence="1">
    <location>
        <begin position="198"/>
        <end position="232"/>
    </location>
</feature>
<evidence type="ECO:0000313" key="2">
    <source>
        <dbReference type="EMBL" id="KAG2217244.1"/>
    </source>
</evidence>
<gene>
    <name evidence="2" type="ORF">INT45_012192</name>
</gene>
<proteinExistence type="predicted"/>
<dbReference type="EMBL" id="JAEPRB010000314">
    <property type="protein sequence ID" value="KAG2217244.1"/>
    <property type="molecule type" value="Genomic_DNA"/>
</dbReference>
<name>A0A8H7RT07_9FUNG</name>
<protein>
    <recommendedName>
        <fullName evidence="4">DUF218 domain-containing protein</fullName>
    </recommendedName>
</protein>